<dbReference type="GO" id="GO:0007254">
    <property type="term" value="P:JNK cascade"/>
    <property type="evidence" value="ECO:0007669"/>
    <property type="project" value="TreeGrafter"/>
</dbReference>
<dbReference type="PROSITE" id="PS50011">
    <property type="entry name" value="PROTEIN_KINASE_DOM"/>
    <property type="match status" value="1"/>
</dbReference>
<name>A0A2Z6QM64_9GLOM</name>
<evidence type="ECO:0000259" key="6">
    <source>
        <dbReference type="PROSITE" id="PS50011"/>
    </source>
</evidence>
<keyword evidence="4" id="KW-0418">Kinase</keyword>
<evidence type="ECO:0000313" key="8">
    <source>
        <dbReference type="Proteomes" id="UP000247702"/>
    </source>
</evidence>
<dbReference type="InterPro" id="IPR011009">
    <property type="entry name" value="Kinase-like_dom_sf"/>
</dbReference>
<dbReference type="Proteomes" id="UP000247702">
    <property type="component" value="Unassembled WGS sequence"/>
</dbReference>
<keyword evidence="3" id="KW-0547">Nucleotide-binding</keyword>
<evidence type="ECO:0000313" key="7">
    <source>
        <dbReference type="EMBL" id="GBB89802.1"/>
    </source>
</evidence>
<dbReference type="GO" id="GO:0006955">
    <property type="term" value="P:immune response"/>
    <property type="evidence" value="ECO:0007669"/>
    <property type="project" value="TreeGrafter"/>
</dbReference>
<comment type="caution">
    <text evidence="7">The sequence shown here is derived from an EMBL/GenBank/DDBJ whole genome shotgun (WGS) entry which is preliminary data.</text>
</comment>
<dbReference type="PANTHER" id="PTHR46716:SF1">
    <property type="entry name" value="MITOGEN-ACTIVATED PROTEIN KINASE KINASE KINASE 7"/>
    <property type="match status" value="1"/>
</dbReference>
<sequence length="527" mass="61783">MIPIRQEFINDAIKEAFTLEDSNIHNNNIDRKHEFLQQIILNNNFLTNEEKSEATRILNVRYDRDRILFINNGGKKICKLCKLERLCAMHCENCIRIYLETNFSNWTSGNNNVDDLIKRCQRKSLAPHMVVEWIPYNNLQNIKYLKKGGYSDIYTADWIGGRYIEWDFQQRELIRFGTHEVILKRLVNIESANRSWFEEAESHLTIGSKWVDIVPCYGALYRINIENAVFRDLHSGNILYFKEFDSWYICDLGFCGPADKSLNSIYGNLPYIAPEVITGKGYTSASDIYSIAMIMWEVASGQPPFGNLNHDYYLAMNIVEGMRPKSVPGVPLKYKELMEECWDAIPEKRPDISTVLDRIKEIRKSFYQDMSEDKFEKNINPINEFFNNPFKFSQQRLFNSLKINEFDDTSKVYQFEGLSEPKNATEEEQEAFHSKIYSYNIPDNITDFDNQNSGISKFFKDSKKLLNVFKRLQESSRNNIQINYIREMIQRPIRKNNINIVNDETEVYNNPNLHAEVQDNLEISDGK</sequence>
<keyword evidence="5" id="KW-0067">ATP-binding</keyword>
<reference evidence="7 8" key="1">
    <citation type="submission" date="2017-11" db="EMBL/GenBank/DDBJ databases">
        <title>The genome of Rhizophagus clarus HR1 reveals common genetic basis of auxotrophy among arbuscular mycorrhizal fungi.</title>
        <authorList>
            <person name="Kobayashi Y."/>
        </authorList>
    </citation>
    <scope>NUCLEOTIDE SEQUENCE [LARGE SCALE GENOMIC DNA]</scope>
    <source>
        <strain evidence="7 8">HR1</strain>
    </source>
</reference>
<gene>
    <name evidence="7" type="ORF">RclHR1_01660021</name>
</gene>
<dbReference type="AlphaFoldDB" id="A0A2Z6QM64"/>
<proteinExistence type="predicted"/>
<dbReference type="GO" id="GO:0005524">
    <property type="term" value="F:ATP binding"/>
    <property type="evidence" value="ECO:0007669"/>
    <property type="project" value="UniProtKB-KW"/>
</dbReference>
<dbReference type="InterPro" id="IPR000719">
    <property type="entry name" value="Prot_kinase_dom"/>
</dbReference>
<dbReference type="Pfam" id="PF07714">
    <property type="entry name" value="PK_Tyr_Ser-Thr"/>
    <property type="match status" value="1"/>
</dbReference>
<keyword evidence="2" id="KW-0808">Transferase</keyword>
<dbReference type="InterPro" id="IPR001245">
    <property type="entry name" value="Ser-Thr/Tyr_kinase_cat_dom"/>
</dbReference>
<accession>A0A2Z6QM64</accession>
<evidence type="ECO:0000256" key="3">
    <source>
        <dbReference type="ARBA" id="ARBA00022741"/>
    </source>
</evidence>
<evidence type="ECO:0000256" key="5">
    <source>
        <dbReference type="ARBA" id="ARBA00022840"/>
    </source>
</evidence>
<keyword evidence="8" id="KW-1185">Reference proteome</keyword>
<feature type="domain" description="Protein kinase" evidence="6">
    <location>
        <begin position="1"/>
        <end position="367"/>
    </location>
</feature>
<dbReference type="PANTHER" id="PTHR46716">
    <property type="entry name" value="MITOGEN-ACTIVATED PROTEIN KINASE KINASE KINASE 7"/>
    <property type="match status" value="1"/>
</dbReference>
<organism evidence="7 8">
    <name type="scientific">Rhizophagus clarus</name>
    <dbReference type="NCBI Taxonomy" id="94130"/>
    <lineage>
        <taxon>Eukaryota</taxon>
        <taxon>Fungi</taxon>
        <taxon>Fungi incertae sedis</taxon>
        <taxon>Mucoromycota</taxon>
        <taxon>Glomeromycotina</taxon>
        <taxon>Glomeromycetes</taxon>
        <taxon>Glomerales</taxon>
        <taxon>Glomeraceae</taxon>
        <taxon>Rhizophagus</taxon>
    </lineage>
</organism>
<dbReference type="GO" id="GO:0004709">
    <property type="term" value="F:MAP kinase kinase kinase activity"/>
    <property type="evidence" value="ECO:0007669"/>
    <property type="project" value="TreeGrafter"/>
</dbReference>
<evidence type="ECO:0000256" key="2">
    <source>
        <dbReference type="ARBA" id="ARBA00022679"/>
    </source>
</evidence>
<keyword evidence="1" id="KW-0723">Serine/threonine-protein kinase</keyword>
<dbReference type="EMBL" id="BEXD01000735">
    <property type="protein sequence ID" value="GBB89802.1"/>
    <property type="molecule type" value="Genomic_DNA"/>
</dbReference>
<dbReference type="SUPFAM" id="SSF56112">
    <property type="entry name" value="Protein kinase-like (PK-like)"/>
    <property type="match status" value="1"/>
</dbReference>
<evidence type="ECO:0000256" key="1">
    <source>
        <dbReference type="ARBA" id="ARBA00022527"/>
    </source>
</evidence>
<dbReference type="Gene3D" id="1.10.510.10">
    <property type="entry name" value="Transferase(Phosphotransferase) domain 1"/>
    <property type="match status" value="1"/>
</dbReference>
<protein>
    <recommendedName>
        <fullName evidence="6">Protein kinase domain-containing protein</fullName>
    </recommendedName>
</protein>
<evidence type="ECO:0000256" key="4">
    <source>
        <dbReference type="ARBA" id="ARBA00022777"/>
    </source>
</evidence>